<evidence type="ECO:0000256" key="4">
    <source>
        <dbReference type="PIRSR" id="PIRSR610122-2"/>
    </source>
</evidence>
<evidence type="ECO:0000313" key="9">
    <source>
        <dbReference type="Proteomes" id="UP000663866"/>
    </source>
</evidence>
<dbReference type="AlphaFoldDB" id="A0A816NUZ7"/>
<evidence type="ECO:0000256" key="3">
    <source>
        <dbReference type="PIRSR" id="PIRSR610122-1"/>
    </source>
</evidence>
<keyword evidence="9" id="KW-1185">Reference proteome</keyword>
<accession>A0A816NUZ7</accession>
<gene>
    <name evidence="7" type="ORF">OVN521_LOCUS33252</name>
    <name evidence="6" type="ORF">WKI299_LOCUS8215</name>
</gene>
<dbReference type="InterPro" id="IPR016039">
    <property type="entry name" value="Thiolase-like"/>
</dbReference>
<feature type="active site" description="Proton donor/acceptor" evidence="3">
    <location>
        <position position="682"/>
    </location>
</feature>
<dbReference type="GO" id="GO:0006084">
    <property type="term" value="P:acetyl-CoA metabolic process"/>
    <property type="evidence" value="ECO:0007669"/>
    <property type="project" value="InterPro"/>
</dbReference>
<dbReference type="Gene3D" id="3.40.47.10">
    <property type="match status" value="1"/>
</dbReference>
<evidence type="ECO:0000313" key="7">
    <source>
        <dbReference type="EMBL" id="CAF4363528.1"/>
    </source>
</evidence>
<feature type="active site" description="Proton donor/acceptor" evidence="3">
    <location>
        <position position="841"/>
    </location>
</feature>
<feature type="binding site" evidence="4">
    <location>
        <position position="850"/>
    </location>
    <ligand>
        <name>CoA</name>
        <dbReference type="ChEBI" id="CHEBI:57287"/>
    </ligand>
</feature>
<dbReference type="CDD" id="cd06558">
    <property type="entry name" value="crotonase-like"/>
    <property type="match status" value="2"/>
</dbReference>
<dbReference type="InterPro" id="IPR029045">
    <property type="entry name" value="ClpP/crotonase-like_dom_sf"/>
</dbReference>
<dbReference type="PANTHER" id="PTHR43323:SF2">
    <property type="entry name" value="HYDROXYMETHYLGLUTARYL-COA SYNTHASE"/>
    <property type="match status" value="1"/>
</dbReference>
<comment type="caution">
    <text evidence="6">The sequence shown here is derived from an EMBL/GenBank/DDBJ whole genome shotgun (WGS) entry which is preliminary data.</text>
</comment>
<dbReference type="NCBIfam" id="TIGR01833">
    <property type="entry name" value="HMG-CoA-S_euk"/>
    <property type="match status" value="1"/>
</dbReference>
<protein>
    <recommendedName>
        <fullName evidence="5">Carrier domain-containing protein</fullName>
    </recommendedName>
</protein>
<dbReference type="PANTHER" id="PTHR43323">
    <property type="entry name" value="3-HYDROXY-3-METHYLGLUTARYL COENZYME A SYNTHASE"/>
    <property type="match status" value="1"/>
</dbReference>
<dbReference type="InterPro" id="IPR013746">
    <property type="entry name" value="HMG_CoA_synt_C_dom"/>
</dbReference>
<proteinExistence type="inferred from homology"/>
<dbReference type="InterPro" id="IPR013528">
    <property type="entry name" value="HMG_CoA_synth_N"/>
</dbReference>
<dbReference type="GO" id="GO:0010142">
    <property type="term" value="P:farnesyl diphosphate biosynthetic process, mevalonate pathway"/>
    <property type="evidence" value="ECO:0007669"/>
    <property type="project" value="InterPro"/>
</dbReference>
<dbReference type="InterPro" id="IPR009081">
    <property type="entry name" value="PP-bd_ACP"/>
</dbReference>
<evidence type="ECO:0000259" key="5">
    <source>
        <dbReference type="PROSITE" id="PS50075"/>
    </source>
</evidence>
<sequence length="1014" mass="115137">MEICGLSEEDIQLESQLSDLTFDSLTATTLSNWIKNEFNKDITQEQLFSSEITLQDLIKMIDLTTGQQQLSRNNNDIVPTSFFFERKENNEENEDKRIIVESDQRSVTITFNNQKKENAFNPNMLKIILESIDIEKILILRANGDSFCIGWDVSLGGFESLIMQDSLILYGEVLKKISSIKQPVITLCQGKTRGGGMAFICLADIVIVDQYSTFGFPEIRNGLLPAVVSNAASNRLTSAICRRLMLFGDIIDANTAKSYNLIDTIVQNKKEMFKEFSKIITRLKFIDALMLKICKGNISTTIESSLVRVCEAKVYEKCNQINTDYLNLIRITKSDNYVTIIELNSSKNFNSMNEKLAFAMNNVIDSIKNDIKNVKCIVLRGIGKHFCIGAEINWIKELQKIDSLLEISSRIYYVFKAFASLRELPVPILSTVHGTVIGGGLCLVANSDWTASVIDTKFVLGLLHKGLNPGIMLSKTLKEKIGVSNLFNLYLNNMEYTAQYALELGLIQKIYENQQIMCENTMLLARSIVSNADLGIKNTIKLIRTPLDDDTIRKECLGYAECIKNNPSSINKWSTISTTKKDEIITKQQIDNDNHNCKRPSSVGILHIECYVPKYCVSQIDMEIYHNCVGNYTTRLGQKSIGFSYDNEDIISYCLNVVILIMKNNPYNIKYKDIGRLEIGTESSIDLSKSVKTHIMKLFEENNNTDIEGIDNITACYGGTAALFNTVNWIESSSWDGRYGLVIAADIAKFEDKLSFLDGAGAIALLIGPNAPLIVEPKRSSFMAHRWDFFKPIDNTNKYPIFYGHYSMDCYFEALAKCEEKFKEKNHLTNLINNYDYFIFHCTTVSLCQKAFEKIIEKDWNVINHVNKTKLQLKQELYKEKVEPSTYIASLVGSNFTAAVYMNLMSLLVSTKMKANSKILVFSYGSGCASSMYSLKINNNGLKTNNDIFERLYNRIKKKPKDFYESRKLYDSKHKILSWIPTISPDNDGNWYLERVESDGKRIYTTSNKELDIV</sequence>
<evidence type="ECO:0000313" key="6">
    <source>
        <dbReference type="EMBL" id="CAF2040342.1"/>
    </source>
</evidence>
<dbReference type="Pfam" id="PF01154">
    <property type="entry name" value="HMG_CoA_synt_N"/>
    <property type="match status" value="1"/>
</dbReference>
<feature type="binding site" evidence="4">
    <location>
        <position position="807"/>
    </location>
    <ligand>
        <name>CoA</name>
        <dbReference type="ChEBI" id="CHEBI:57287"/>
    </ligand>
</feature>
<dbReference type="InterPro" id="IPR036736">
    <property type="entry name" value="ACP-like_sf"/>
</dbReference>
<dbReference type="Gene3D" id="3.90.226.10">
    <property type="entry name" value="2-enoyl-CoA Hydratase, Chain A, domain 1"/>
    <property type="match status" value="2"/>
</dbReference>
<dbReference type="GO" id="GO:0004421">
    <property type="term" value="F:hydroxymethylglutaryl-CoA synthase activity"/>
    <property type="evidence" value="ECO:0007669"/>
    <property type="project" value="InterPro"/>
</dbReference>
<dbReference type="InterPro" id="IPR001753">
    <property type="entry name" value="Enoyl-CoA_hydra/iso"/>
</dbReference>
<evidence type="ECO:0000256" key="2">
    <source>
        <dbReference type="ARBA" id="ARBA00022679"/>
    </source>
</evidence>
<dbReference type="SUPFAM" id="SSF53901">
    <property type="entry name" value="Thiolase-like"/>
    <property type="match status" value="2"/>
</dbReference>
<evidence type="ECO:0000313" key="8">
    <source>
        <dbReference type="Proteomes" id="UP000663856"/>
    </source>
</evidence>
<feature type="domain" description="Carrier" evidence="5">
    <location>
        <begin position="1"/>
        <end position="65"/>
    </location>
</feature>
<dbReference type="Pfam" id="PF00550">
    <property type="entry name" value="PP-binding"/>
    <property type="match status" value="1"/>
</dbReference>
<keyword evidence="2" id="KW-0808">Transferase</keyword>
<dbReference type="Gene3D" id="1.10.1200.10">
    <property type="entry name" value="ACP-like"/>
    <property type="match status" value="1"/>
</dbReference>
<feature type="active site" description="Acyl-thioester intermediate" evidence="3">
    <location>
        <position position="716"/>
    </location>
</feature>
<dbReference type="CDD" id="cd00827">
    <property type="entry name" value="init_cond_enzymes"/>
    <property type="match status" value="1"/>
</dbReference>
<evidence type="ECO:0000256" key="1">
    <source>
        <dbReference type="ARBA" id="ARBA00007061"/>
    </source>
</evidence>
<dbReference type="Proteomes" id="UP000663866">
    <property type="component" value="Unassembled WGS sequence"/>
</dbReference>
<reference evidence="6" key="1">
    <citation type="submission" date="2021-02" db="EMBL/GenBank/DDBJ databases">
        <authorList>
            <person name="Nowell W R."/>
        </authorList>
    </citation>
    <scope>NUCLEOTIDE SEQUENCE</scope>
</reference>
<organism evidence="6 8">
    <name type="scientific">Rotaria magnacalcarata</name>
    <dbReference type="NCBI Taxonomy" id="392030"/>
    <lineage>
        <taxon>Eukaryota</taxon>
        <taxon>Metazoa</taxon>
        <taxon>Spiralia</taxon>
        <taxon>Gnathifera</taxon>
        <taxon>Rotifera</taxon>
        <taxon>Eurotatoria</taxon>
        <taxon>Bdelloidea</taxon>
        <taxon>Philodinida</taxon>
        <taxon>Philodinidae</taxon>
        <taxon>Rotaria</taxon>
    </lineage>
</organism>
<name>A0A816NUZ7_9BILA</name>
<dbReference type="Pfam" id="PF08540">
    <property type="entry name" value="HMG_CoA_synt_C"/>
    <property type="match status" value="2"/>
</dbReference>
<dbReference type="EMBL" id="CAJOBG010033210">
    <property type="protein sequence ID" value="CAF4363528.1"/>
    <property type="molecule type" value="Genomic_DNA"/>
</dbReference>
<dbReference type="PROSITE" id="PS50075">
    <property type="entry name" value="CARRIER"/>
    <property type="match status" value="1"/>
</dbReference>
<dbReference type="SUPFAM" id="SSF52096">
    <property type="entry name" value="ClpP/crotonase"/>
    <property type="match status" value="2"/>
</dbReference>
<comment type="similarity">
    <text evidence="1">Belongs to the thiolase-like superfamily. HMG-CoA synthase family.</text>
</comment>
<dbReference type="SUPFAM" id="SSF47336">
    <property type="entry name" value="ACP-like"/>
    <property type="match status" value="1"/>
</dbReference>
<dbReference type="EMBL" id="CAJNRF010002615">
    <property type="protein sequence ID" value="CAF2040342.1"/>
    <property type="molecule type" value="Genomic_DNA"/>
</dbReference>
<dbReference type="Pfam" id="PF00378">
    <property type="entry name" value="ECH_1"/>
    <property type="match status" value="2"/>
</dbReference>
<dbReference type="InterPro" id="IPR010122">
    <property type="entry name" value="HMG_CoA_synthase_euk"/>
</dbReference>
<dbReference type="Proteomes" id="UP000663856">
    <property type="component" value="Unassembled WGS sequence"/>
</dbReference>